<name>A0AA51NDZ0_9BACT</name>
<dbReference type="KEGG" id="msaa:QYS49_32250"/>
<evidence type="ECO:0000256" key="1">
    <source>
        <dbReference type="SAM" id="SignalP"/>
    </source>
</evidence>
<evidence type="ECO:0000313" key="2">
    <source>
        <dbReference type="EMBL" id="WMN12056.1"/>
    </source>
</evidence>
<organism evidence="2 3">
    <name type="scientific">Marivirga salinarum</name>
    <dbReference type="NCBI Taxonomy" id="3059078"/>
    <lineage>
        <taxon>Bacteria</taxon>
        <taxon>Pseudomonadati</taxon>
        <taxon>Bacteroidota</taxon>
        <taxon>Cytophagia</taxon>
        <taxon>Cytophagales</taxon>
        <taxon>Marivirgaceae</taxon>
        <taxon>Marivirga</taxon>
    </lineage>
</organism>
<dbReference type="EMBL" id="CP129971">
    <property type="protein sequence ID" value="WMN12056.1"/>
    <property type="molecule type" value="Genomic_DNA"/>
</dbReference>
<accession>A0AA51NDZ0</accession>
<dbReference type="AlphaFoldDB" id="A0AA51NDZ0"/>
<gene>
    <name evidence="2" type="ORF">QYS49_32250</name>
</gene>
<keyword evidence="3" id="KW-1185">Reference proteome</keyword>
<sequence length="163" mass="18875">MKSLILLTALFITSLTANAQQEIEYPIITKEQNLNWLKAFINSDLETEINLIHDRIISDTSTIEISTHKRKGDKIISHCKPFYFVTFEDNEPLNLSINLTSDFVLDFIDLLTIENVNHIKVLNNDYTKVRMNAFYGSRGDCGVIHIDASNRKFYEYVNDLRAR</sequence>
<feature type="chain" id="PRO_5041225012" description="DUF4468 domain-containing protein" evidence="1">
    <location>
        <begin position="20"/>
        <end position="163"/>
    </location>
</feature>
<keyword evidence="1" id="KW-0732">Signal</keyword>
<evidence type="ECO:0000313" key="3">
    <source>
        <dbReference type="Proteomes" id="UP001230496"/>
    </source>
</evidence>
<dbReference type="Proteomes" id="UP001230496">
    <property type="component" value="Chromosome"/>
</dbReference>
<feature type="signal peptide" evidence="1">
    <location>
        <begin position="1"/>
        <end position="19"/>
    </location>
</feature>
<dbReference type="RefSeq" id="WP_308349869.1">
    <property type="nucleotide sequence ID" value="NZ_CP129971.1"/>
</dbReference>
<reference evidence="2 3" key="1">
    <citation type="submission" date="2023-08" db="EMBL/GenBank/DDBJ databases">
        <title>Comparative genomics and taxonomic characterization of three novel marine species of genus Marivirga.</title>
        <authorList>
            <person name="Muhammad N."/>
            <person name="Kim S.-G."/>
        </authorList>
    </citation>
    <scope>NUCLEOTIDE SEQUENCE [LARGE SCALE GENOMIC DNA]</scope>
    <source>
        <strain evidence="2 3">BDSF4-3</strain>
    </source>
</reference>
<evidence type="ECO:0008006" key="4">
    <source>
        <dbReference type="Google" id="ProtNLM"/>
    </source>
</evidence>
<protein>
    <recommendedName>
        <fullName evidence="4">DUF4468 domain-containing protein</fullName>
    </recommendedName>
</protein>
<proteinExistence type="predicted"/>